<dbReference type="Proteomes" id="UP000053923">
    <property type="component" value="Unassembled WGS sequence"/>
</dbReference>
<dbReference type="InterPro" id="IPR025714">
    <property type="entry name" value="Methyltranfer_dom"/>
</dbReference>
<dbReference type="AlphaFoldDB" id="A0A0X3VBY1"/>
<dbReference type="CDD" id="cd02440">
    <property type="entry name" value="AdoMet_MTases"/>
    <property type="match status" value="1"/>
</dbReference>
<keyword evidence="3" id="KW-1185">Reference proteome</keyword>
<dbReference type="InterPro" id="IPR029063">
    <property type="entry name" value="SAM-dependent_MTases_sf"/>
</dbReference>
<name>A0A0X3VBY1_9ACTN</name>
<dbReference type="OrthoDB" id="7032234at2"/>
<dbReference type="Pfam" id="PF13847">
    <property type="entry name" value="Methyltransf_31"/>
    <property type="match status" value="1"/>
</dbReference>
<dbReference type="SUPFAM" id="SSF53335">
    <property type="entry name" value="S-adenosyl-L-methionine-dependent methyltransferases"/>
    <property type="match status" value="1"/>
</dbReference>
<dbReference type="EMBL" id="LLZG01000058">
    <property type="protein sequence ID" value="KUL41927.1"/>
    <property type="molecule type" value="Genomic_DNA"/>
</dbReference>
<gene>
    <name evidence="2" type="ORF">ADL12_10975</name>
</gene>
<protein>
    <submittedName>
        <fullName evidence="2">Ubiquinone/menaquinone biosynthesis protein</fullName>
    </submittedName>
</protein>
<dbReference type="Gene3D" id="3.40.50.150">
    <property type="entry name" value="Vaccinia Virus protein VP39"/>
    <property type="match status" value="1"/>
</dbReference>
<feature type="domain" description="Methyltransferase" evidence="1">
    <location>
        <begin position="53"/>
        <end position="161"/>
    </location>
</feature>
<evidence type="ECO:0000313" key="3">
    <source>
        <dbReference type="Proteomes" id="UP000053923"/>
    </source>
</evidence>
<evidence type="ECO:0000259" key="1">
    <source>
        <dbReference type="Pfam" id="PF13847"/>
    </source>
</evidence>
<keyword evidence="2" id="KW-0830">Ubiquinone</keyword>
<dbReference type="RefSeq" id="WP_062701025.1">
    <property type="nucleotide sequence ID" value="NZ_LLZG01000058.1"/>
</dbReference>
<comment type="caution">
    <text evidence="2">The sequence shown here is derived from an EMBL/GenBank/DDBJ whole genome shotgun (WGS) entry which is preliminary data.</text>
</comment>
<organism evidence="2 3">
    <name type="scientific">Streptomyces regalis</name>
    <dbReference type="NCBI Taxonomy" id="68262"/>
    <lineage>
        <taxon>Bacteria</taxon>
        <taxon>Bacillati</taxon>
        <taxon>Actinomycetota</taxon>
        <taxon>Actinomycetes</taxon>
        <taxon>Kitasatosporales</taxon>
        <taxon>Streptomycetaceae</taxon>
        <taxon>Streptomyces</taxon>
    </lineage>
</organism>
<evidence type="ECO:0000313" key="2">
    <source>
        <dbReference type="EMBL" id="KUL41927.1"/>
    </source>
</evidence>
<reference evidence="3" key="1">
    <citation type="submission" date="2015-10" db="EMBL/GenBank/DDBJ databases">
        <authorList>
            <person name="Ju K.-S."/>
            <person name="Doroghazi J.R."/>
            <person name="Metcalf W.W."/>
        </authorList>
    </citation>
    <scope>NUCLEOTIDE SEQUENCE [LARGE SCALE GENOMIC DNA]</scope>
    <source>
        <strain evidence="3">NRRL 3151</strain>
    </source>
</reference>
<sequence length="287" mass="31422">MTEHAIPATGAQSDAYADYLLGGSDLEHRRLMLQGRILRSSTDRFLRLGGLRPGMSVLDLGSGMGDVSMLAGEVVGPRGRVLGIDRDQVTTEKARRRAENEGFGGSLEFEVTELDGFDTTERFDAVVGRYVLMYQKDPADTLRRFTRFLRPGGIVAFHEVDFTVQNPSWPPSPLWDECYRLLSEVYRVTGTPPDFGRRLNRAFLDAGLPAPTVECQAPVAAGGDSPIVPWLAYTLRSIEPVLAKTGLSLPEGLVADDTLPDQLEKAVLEQGSQVLGALQYGAWTRVP</sequence>
<proteinExistence type="predicted"/>
<accession>A0A0X3VBY1</accession>